<evidence type="ECO:0008006" key="3">
    <source>
        <dbReference type="Google" id="ProtNLM"/>
    </source>
</evidence>
<proteinExistence type="predicted"/>
<keyword evidence="1" id="KW-0732">Signal</keyword>
<dbReference type="SUPFAM" id="SSF48452">
    <property type="entry name" value="TPR-like"/>
    <property type="match status" value="1"/>
</dbReference>
<gene>
    <name evidence="2" type="ordered locus">YPK_2208</name>
</gene>
<accession>A0A0H3B519</accession>
<organism evidence="2">
    <name type="scientific">Yersinia pseudotuberculosis serotype O:3 (strain YPIII)</name>
    <dbReference type="NCBI Taxonomy" id="502800"/>
    <lineage>
        <taxon>Bacteria</taxon>
        <taxon>Pseudomonadati</taxon>
        <taxon>Pseudomonadota</taxon>
        <taxon>Gammaproteobacteria</taxon>
        <taxon>Enterobacterales</taxon>
        <taxon>Yersiniaceae</taxon>
        <taxon>Yersinia</taxon>
    </lineage>
</organism>
<sequence length="572" mass="65034" precursor="true">MKLKINFFSTLVYTATFCSGLSFAHAQTLPDVYSVVERKLENALPLAEHPHYDAQAPYFELHREILMFSSPERANTLLKKLDFSSKEAMLSLNISADWIAGTGNPDKAMVFLSQIGLEKPSSFSAYKNYVDAWIEKKQPESALKLLMLDNSARNYYLPAVLDAYRDTPDQAVTIYKDIYGDNIIEPTNQLRMLLAIAENYRVNGDPKNTLIYTDKAQVMFIDVLKKKKNNEIHFYKDYLNLINLYSFAGNKQQALILSEQLLRAAGDKGTYYDLALSGIMAFYHANGFTEEYNALIATSIATTDKSFSFAPKPIEEIKLIRLLNATNETGLIKERIDKLMISPEYACYDDRYCYEYKIDSLNFLYLSKSDALADKYLNIIIEESQNQKFNPWETVTKSIVKKLVDIGRIAEAKKLAADAEVIYLSQLKDSPPKEVERNYRDLAEMYGFAGDVVSAERILNKHVTTAQNYFITDLFIKNKQWDEARARVVKDTGLSGQNLTLLQNICATNTPECMQHITFTLKSMLTRESITAEDASGNQQLYQLGIIYHSLGIKPTEEQQLLIQKLYDNAAA</sequence>
<dbReference type="InterPro" id="IPR011990">
    <property type="entry name" value="TPR-like_helical_dom_sf"/>
</dbReference>
<dbReference type="AlphaFoldDB" id="A0A0H3B519"/>
<name>A0A0H3B519_YERPY</name>
<dbReference type="PATRIC" id="fig|502800.11.peg.2883"/>
<protein>
    <recommendedName>
        <fullName evidence="3">Tetratricopeptide repeat protein</fullName>
    </recommendedName>
</protein>
<dbReference type="KEGG" id="ypy:YPK_2208"/>
<dbReference type="Gene3D" id="1.25.40.10">
    <property type="entry name" value="Tetratricopeptide repeat domain"/>
    <property type="match status" value="1"/>
</dbReference>
<reference evidence="2" key="1">
    <citation type="submission" date="2008-02" db="EMBL/GenBank/DDBJ databases">
        <title>Complete sequence of Yersinia pseudotuberculosis YPIII.</title>
        <authorList>
            <consortium name="US DOE Joint Genome Institute"/>
            <person name="Challacombe J.F."/>
            <person name="Bruce D."/>
            <person name="Detter J.C."/>
            <person name="Green L."/>
            <person name="Land M."/>
            <person name="Munk C."/>
            <person name="Lindler L.E."/>
            <person name="Nikolich M.P."/>
            <person name="Brettin T."/>
        </authorList>
    </citation>
    <scope>NUCLEOTIDE SEQUENCE</scope>
    <source>
        <strain evidence="2">YPIII</strain>
    </source>
</reference>
<evidence type="ECO:0000313" key="2">
    <source>
        <dbReference type="EMBL" id="ACA68489.1"/>
    </source>
</evidence>
<feature type="signal peptide" evidence="1">
    <location>
        <begin position="1"/>
        <end position="26"/>
    </location>
</feature>
<evidence type="ECO:0000256" key="1">
    <source>
        <dbReference type="SAM" id="SignalP"/>
    </source>
</evidence>
<dbReference type="EMBL" id="CP000950">
    <property type="protein sequence ID" value="ACA68489.1"/>
    <property type="molecule type" value="Genomic_DNA"/>
</dbReference>
<feature type="chain" id="PRO_5002605001" description="Tetratricopeptide repeat protein" evidence="1">
    <location>
        <begin position="27"/>
        <end position="572"/>
    </location>
</feature>